<dbReference type="GeneID" id="75106964"/>
<evidence type="ECO:0000256" key="6">
    <source>
        <dbReference type="ARBA" id="ARBA00023014"/>
    </source>
</evidence>
<name>A0A9E7RTL6_METWO</name>
<dbReference type="PANTHER" id="PTHR30352">
    <property type="entry name" value="PYRUVATE FORMATE-LYASE-ACTIVATING ENZYME"/>
    <property type="match status" value="1"/>
</dbReference>
<dbReference type="Proteomes" id="UP001065373">
    <property type="component" value="Chromosome"/>
</dbReference>
<dbReference type="KEGG" id="mwo:MWSIV6_1365"/>
<dbReference type="InterPro" id="IPR034457">
    <property type="entry name" value="Organic_radical-activating"/>
</dbReference>
<dbReference type="AlphaFoldDB" id="A0A9E7RTL6"/>
<keyword evidence="6" id="KW-0411">Iron-sulfur</keyword>
<evidence type="ECO:0000256" key="5">
    <source>
        <dbReference type="ARBA" id="ARBA00023004"/>
    </source>
</evidence>
<dbReference type="InterPro" id="IPR058240">
    <property type="entry name" value="rSAM_sf"/>
</dbReference>
<dbReference type="InterPro" id="IPR007197">
    <property type="entry name" value="rSAM"/>
</dbReference>
<dbReference type="GO" id="GO:0003824">
    <property type="term" value="F:catalytic activity"/>
    <property type="evidence" value="ECO:0007669"/>
    <property type="project" value="InterPro"/>
</dbReference>
<organism evidence="8">
    <name type="scientific">Methanothermobacter wolfeii</name>
    <name type="common">Methanobacterium wolfei</name>
    <dbReference type="NCBI Taxonomy" id="145261"/>
    <lineage>
        <taxon>Archaea</taxon>
        <taxon>Methanobacteriati</taxon>
        <taxon>Methanobacteriota</taxon>
        <taxon>Methanomada group</taxon>
        <taxon>Methanobacteria</taxon>
        <taxon>Methanobacteriales</taxon>
        <taxon>Methanobacteriaceae</taxon>
        <taxon>Methanothermobacter</taxon>
    </lineage>
</organism>
<evidence type="ECO:0000313" key="8">
    <source>
        <dbReference type="EMBL" id="UXH31262.1"/>
    </source>
</evidence>
<evidence type="ECO:0000259" key="7">
    <source>
        <dbReference type="Pfam" id="PF04055"/>
    </source>
</evidence>
<dbReference type="RefSeq" id="WP_261599461.1">
    <property type="nucleotide sequence ID" value="NZ_CP104550.1"/>
</dbReference>
<keyword evidence="5" id="KW-0408">Iron</keyword>
<keyword evidence="4" id="KW-0479">Metal-binding</keyword>
<reference evidence="8" key="1">
    <citation type="submission" date="2022-09" db="EMBL/GenBank/DDBJ databases">
        <title>Characterization of three MwoI isoschizomers from sequenced genome and metagenomes.</title>
        <authorList>
            <person name="Fomenkov A."/>
            <person name="Xu S.Y."/>
            <person name="Roberts R.J."/>
        </authorList>
    </citation>
    <scope>NUCLEOTIDE SEQUENCE</scope>
    <source>
        <strain evidence="8">DSM 2970</strain>
    </source>
</reference>
<dbReference type="Pfam" id="PF04055">
    <property type="entry name" value="Radical_SAM"/>
    <property type="match status" value="1"/>
</dbReference>
<dbReference type="Gene3D" id="3.20.20.70">
    <property type="entry name" value="Aldolase class I"/>
    <property type="match status" value="1"/>
</dbReference>
<keyword evidence="2" id="KW-0004">4Fe-4S</keyword>
<dbReference type="EMBL" id="CP104550">
    <property type="protein sequence ID" value="UXH31262.1"/>
    <property type="molecule type" value="Genomic_DNA"/>
</dbReference>
<accession>A0A9E7RTL6</accession>
<proteinExistence type="predicted"/>
<evidence type="ECO:0000256" key="4">
    <source>
        <dbReference type="ARBA" id="ARBA00022723"/>
    </source>
</evidence>
<sequence length="191" mass="21894">MVRHIQRKRTDAEFILATNGFCTPGTLRRLLDFTSLFSFEIKALSDELHRNLTGAPSEPVLRNAGYLAGKFPERIRIFRTVVIPGINHHEIPEIAGFLAEINPEVPYRLIGFRPNFMLYYHRGPERRLMERLVEECRAAGLERVDYSGHYPLLKADLESILRGKGCDLPGDCGSCRHTVCRAMVREPWRDS</sequence>
<evidence type="ECO:0000256" key="2">
    <source>
        <dbReference type="ARBA" id="ARBA00022485"/>
    </source>
</evidence>
<dbReference type="GO" id="GO:0046872">
    <property type="term" value="F:metal ion binding"/>
    <property type="evidence" value="ECO:0007669"/>
    <property type="project" value="UniProtKB-KW"/>
</dbReference>
<dbReference type="InterPro" id="IPR013785">
    <property type="entry name" value="Aldolase_TIM"/>
</dbReference>
<feature type="domain" description="Radical SAM core" evidence="7">
    <location>
        <begin position="7"/>
        <end position="98"/>
    </location>
</feature>
<dbReference type="PANTHER" id="PTHR30352:SF5">
    <property type="entry name" value="PYRUVATE FORMATE-LYASE 1-ACTIVATING ENZYME"/>
    <property type="match status" value="1"/>
</dbReference>
<keyword evidence="3" id="KW-0949">S-adenosyl-L-methionine</keyword>
<gene>
    <name evidence="8" type="ORF">N5910_06890</name>
</gene>
<protein>
    <recommendedName>
        <fullName evidence="7">Radical SAM core domain-containing protein</fullName>
    </recommendedName>
</protein>
<dbReference type="GO" id="GO:0051539">
    <property type="term" value="F:4 iron, 4 sulfur cluster binding"/>
    <property type="evidence" value="ECO:0007669"/>
    <property type="project" value="UniProtKB-KW"/>
</dbReference>
<evidence type="ECO:0000256" key="1">
    <source>
        <dbReference type="ARBA" id="ARBA00001966"/>
    </source>
</evidence>
<evidence type="ECO:0000256" key="3">
    <source>
        <dbReference type="ARBA" id="ARBA00022691"/>
    </source>
</evidence>
<dbReference type="SUPFAM" id="SSF102114">
    <property type="entry name" value="Radical SAM enzymes"/>
    <property type="match status" value="1"/>
</dbReference>
<comment type="cofactor">
    <cofactor evidence="1">
        <name>[4Fe-4S] cluster</name>
        <dbReference type="ChEBI" id="CHEBI:49883"/>
    </cofactor>
</comment>